<evidence type="ECO:0000313" key="3">
    <source>
        <dbReference type="Proteomes" id="UP000320914"/>
    </source>
</evidence>
<name>A0A502II46_9PSED</name>
<dbReference type="AlphaFoldDB" id="A0A502II46"/>
<organism evidence="2 3">
    <name type="scientific">Pseudomonas mandelii</name>
    <dbReference type="NCBI Taxonomy" id="75612"/>
    <lineage>
        <taxon>Bacteria</taxon>
        <taxon>Pseudomonadati</taxon>
        <taxon>Pseudomonadota</taxon>
        <taxon>Gammaproteobacteria</taxon>
        <taxon>Pseudomonadales</taxon>
        <taxon>Pseudomonadaceae</taxon>
        <taxon>Pseudomonas</taxon>
    </lineage>
</organism>
<protein>
    <submittedName>
        <fullName evidence="2">Uncharacterized protein</fullName>
    </submittedName>
</protein>
<sequence length="72" mass="8420">MNTTFVNTQDPLWERACSRRRLTRHHQSPNRTPLPQSPYNRAFFPEGTRSWQTNGTAALVCITPNHRRTSVR</sequence>
<feature type="compositionally biased region" description="Polar residues" evidence="1">
    <location>
        <begin position="29"/>
        <end position="39"/>
    </location>
</feature>
<reference evidence="2 3" key="1">
    <citation type="journal article" date="2019" name="Environ. Microbiol.">
        <title>Species interactions and distinct microbial communities in high Arctic permafrost affected cryosols are associated with the CH4 and CO2 gas fluxes.</title>
        <authorList>
            <person name="Altshuler I."/>
            <person name="Hamel J."/>
            <person name="Turney S."/>
            <person name="Magnuson E."/>
            <person name="Levesque R."/>
            <person name="Greer C."/>
            <person name="Whyte L.G."/>
        </authorList>
    </citation>
    <scope>NUCLEOTIDE SEQUENCE [LARGE SCALE GENOMIC DNA]</scope>
    <source>
        <strain evidence="2 3">OWC5</strain>
    </source>
</reference>
<dbReference type="Proteomes" id="UP000320914">
    <property type="component" value="Unassembled WGS sequence"/>
</dbReference>
<evidence type="ECO:0000256" key="1">
    <source>
        <dbReference type="SAM" id="MobiDB-lite"/>
    </source>
</evidence>
<feature type="compositionally biased region" description="Basic residues" evidence="1">
    <location>
        <begin position="19"/>
        <end position="28"/>
    </location>
</feature>
<gene>
    <name evidence="2" type="ORF">EAH74_07330</name>
</gene>
<feature type="region of interest" description="Disordered" evidence="1">
    <location>
        <begin position="19"/>
        <end position="42"/>
    </location>
</feature>
<evidence type="ECO:0000313" key="2">
    <source>
        <dbReference type="EMBL" id="TPG85098.1"/>
    </source>
</evidence>
<proteinExistence type="predicted"/>
<accession>A0A502II46</accession>
<comment type="caution">
    <text evidence="2">The sequence shown here is derived from an EMBL/GenBank/DDBJ whole genome shotgun (WGS) entry which is preliminary data.</text>
</comment>
<dbReference type="EMBL" id="RCZA01000003">
    <property type="protein sequence ID" value="TPG85098.1"/>
    <property type="molecule type" value="Genomic_DNA"/>
</dbReference>